<reference evidence="3 4" key="1">
    <citation type="submission" date="2017-02" db="EMBL/GenBank/DDBJ databases">
        <authorList>
            <person name="Peterson S.W."/>
        </authorList>
    </citation>
    <scope>NUCLEOTIDE SEQUENCE [LARGE SCALE GENOMIC DNA]</scope>
    <source>
        <strain evidence="3 4">DSM 21481</strain>
    </source>
</reference>
<dbReference type="Pfam" id="PF06724">
    <property type="entry name" value="DUF1206"/>
    <property type="match status" value="3"/>
</dbReference>
<feature type="transmembrane region" description="Helical" evidence="1">
    <location>
        <begin position="243"/>
        <end position="264"/>
    </location>
</feature>
<proteinExistence type="predicted"/>
<dbReference type="STRING" id="526729.SAMN04324258_3415"/>
<dbReference type="RefSeq" id="WP_079575695.1">
    <property type="nucleotide sequence ID" value="NZ_FUZQ01000006.1"/>
</dbReference>
<feature type="domain" description="DUF1206" evidence="2">
    <location>
        <begin position="28"/>
        <end position="94"/>
    </location>
</feature>
<keyword evidence="1" id="KW-0472">Membrane</keyword>
<feature type="transmembrane region" description="Helical" evidence="1">
    <location>
        <begin position="202"/>
        <end position="223"/>
    </location>
</feature>
<name>A0A1T5LI99_9MICO</name>
<gene>
    <name evidence="3" type="ORF">SAMN04324258_3415</name>
</gene>
<evidence type="ECO:0000313" key="3">
    <source>
        <dbReference type="EMBL" id="SKC75379.1"/>
    </source>
</evidence>
<feature type="domain" description="DUF1206" evidence="2">
    <location>
        <begin position="111"/>
        <end position="176"/>
    </location>
</feature>
<evidence type="ECO:0000259" key="2">
    <source>
        <dbReference type="Pfam" id="PF06724"/>
    </source>
</evidence>
<dbReference type="EMBL" id="FUZQ01000006">
    <property type="protein sequence ID" value="SKC75379.1"/>
    <property type="molecule type" value="Genomic_DNA"/>
</dbReference>
<organism evidence="3 4">
    <name type="scientific">Krasilnikoviella flava</name>
    <dbReference type="NCBI Taxonomy" id="526729"/>
    <lineage>
        <taxon>Bacteria</taxon>
        <taxon>Bacillati</taxon>
        <taxon>Actinomycetota</taxon>
        <taxon>Actinomycetes</taxon>
        <taxon>Micrococcales</taxon>
        <taxon>Promicromonosporaceae</taxon>
        <taxon>Krasilnikoviella</taxon>
    </lineage>
</organism>
<feature type="transmembrane region" description="Helical" evidence="1">
    <location>
        <begin position="153"/>
        <end position="174"/>
    </location>
</feature>
<dbReference type="InterPro" id="IPR009597">
    <property type="entry name" value="DUF1206"/>
</dbReference>
<evidence type="ECO:0000313" key="4">
    <source>
        <dbReference type="Proteomes" id="UP000189777"/>
    </source>
</evidence>
<feature type="domain" description="DUF1206" evidence="2">
    <location>
        <begin position="200"/>
        <end position="268"/>
    </location>
</feature>
<keyword evidence="1" id="KW-1133">Transmembrane helix</keyword>
<keyword evidence="1" id="KW-0812">Transmembrane</keyword>
<feature type="transmembrane region" description="Helical" evidence="1">
    <location>
        <begin position="69"/>
        <end position="89"/>
    </location>
</feature>
<keyword evidence="4" id="KW-1185">Reference proteome</keyword>
<dbReference type="Proteomes" id="UP000189777">
    <property type="component" value="Unassembled WGS sequence"/>
</dbReference>
<accession>A0A1T5LI99</accession>
<sequence length="271" mass="27378">MSEAARAVRRSSRSANDSTALRGLARGGYVASGVLHLLLGWLAVRLAFGSTAGSADQQGALRELADAPGGALLLWLTAAGFAGLALWQLTEAVAGVPGTDTAKQVGARAKAGAKAVLYGVLAGTTVRVATGASGGGSEEGLTADLMRASAGRWLVALAGLVIVGVGVFHVVKGWRRSFRDDLRRTGAGGVGQAVVRLGQVGYVAKGIALAVLGGLFVTAAVTADPDKAGGLDDALHTIRDQPFGVVLLVATGLGIAAYGVYSFARARYARL</sequence>
<evidence type="ECO:0000256" key="1">
    <source>
        <dbReference type="SAM" id="Phobius"/>
    </source>
</evidence>
<dbReference type="OrthoDB" id="4552598at2"/>
<protein>
    <recommendedName>
        <fullName evidence="2">DUF1206 domain-containing protein</fullName>
    </recommendedName>
</protein>
<feature type="transmembrane region" description="Helical" evidence="1">
    <location>
        <begin position="29"/>
        <end position="48"/>
    </location>
</feature>
<dbReference type="AlphaFoldDB" id="A0A1T5LI99"/>